<evidence type="ECO:0000256" key="2">
    <source>
        <dbReference type="ARBA" id="ARBA00009098"/>
    </source>
</evidence>
<sequence length="225" mass="24363">MTRVHDMGGRFGDGPVDPGQPDDPVYAQDWHARALAVTLATGALGQWNLDMSRHARESLAPRDYVDFSYYEKWISAVADLLVSTGVLTEADLRGEGDDSRHPLADRALKAEAVAATLARGGPADRPMTAPPAYRPGDRVRAQRPAANRLVDGGHTRLPAYAAGATGRILCCHGAHVLPDSNAHRLGEAPEPLYTVVFSAAELWAHPENPEDEITLDLWQSYLEPA</sequence>
<evidence type="ECO:0000259" key="8">
    <source>
        <dbReference type="Pfam" id="PF21006"/>
    </source>
</evidence>
<comment type="caution">
    <text evidence="9">The sequence shown here is derived from an EMBL/GenBank/DDBJ whole genome shotgun (WGS) entry which is preliminary data.</text>
</comment>
<dbReference type="SUPFAM" id="SSF50090">
    <property type="entry name" value="Electron transport accessory proteins"/>
    <property type="match status" value="1"/>
</dbReference>
<evidence type="ECO:0000256" key="3">
    <source>
        <dbReference type="ARBA" id="ARBA00023239"/>
    </source>
</evidence>
<evidence type="ECO:0000313" key="10">
    <source>
        <dbReference type="Proteomes" id="UP001243757"/>
    </source>
</evidence>
<dbReference type="InterPro" id="IPR024690">
    <property type="entry name" value="CN_hydtase_beta_dom_C"/>
</dbReference>
<feature type="domain" description="Nitrile hydratase beta subunit" evidence="7">
    <location>
        <begin position="122"/>
        <end position="224"/>
    </location>
</feature>
<protein>
    <recommendedName>
        <fullName evidence="5">Nitrile hydratase subunit beta</fullName>
        <shortName evidence="5">NHase</shortName>
        <ecNumber evidence="5">4.2.1.84</ecNumber>
    </recommendedName>
</protein>
<dbReference type="Proteomes" id="UP001243757">
    <property type="component" value="Unassembled WGS sequence"/>
</dbReference>
<dbReference type="InterPro" id="IPR003168">
    <property type="entry name" value="Nitrile_hydratase_bsu"/>
</dbReference>
<dbReference type="EMBL" id="JASNJD010000001">
    <property type="protein sequence ID" value="MDK3016093.1"/>
    <property type="molecule type" value="Genomic_DNA"/>
</dbReference>
<evidence type="ECO:0000259" key="7">
    <source>
        <dbReference type="Pfam" id="PF02211"/>
    </source>
</evidence>
<proteinExistence type="inferred from homology"/>
<comment type="function">
    <text evidence="1 5">NHase catalyzes the hydration of various nitrile compounds to the corresponding amides.</text>
</comment>
<evidence type="ECO:0000256" key="5">
    <source>
        <dbReference type="PIRNR" id="PIRNR001427"/>
    </source>
</evidence>
<evidence type="ECO:0000256" key="4">
    <source>
        <dbReference type="ARBA" id="ARBA00044877"/>
    </source>
</evidence>
<comment type="catalytic activity">
    <reaction evidence="4 5">
        <text>an aliphatic primary amide = an aliphatic nitrile + H2O</text>
        <dbReference type="Rhea" id="RHEA:12673"/>
        <dbReference type="ChEBI" id="CHEBI:15377"/>
        <dbReference type="ChEBI" id="CHEBI:65285"/>
        <dbReference type="ChEBI" id="CHEBI:80291"/>
        <dbReference type="EC" id="4.2.1.84"/>
    </reaction>
</comment>
<dbReference type="Gene3D" id="1.10.472.20">
    <property type="entry name" value="Nitrile hydratase, beta subunit"/>
    <property type="match status" value="1"/>
</dbReference>
<feature type="domain" description="Nitrile hydratase beta subunit-like N-terminal" evidence="8">
    <location>
        <begin position="1"/>
        <end position="105"/>
    </location>
</feature>
<gene>
    <name evidence="9" type="primary">nthB</name>
    <name evidence="9" type="ORF">QO033_00310</name>
</gene>
<dbReference type="Pfam" id="PF02211">
    <property type="entry name" value="NHase_beta_C"/>
    <property type="match status" value="1"/>
</dbReference>
<dbReference type="InterPro" id="IPR008990">
    <property type="entry name" value="Elect_transpt_acc-like_dom_sf"/>
</dbReference>
<dbReference type="RefSeq" id="WP_284478917.1">
    <property type="nucleotide sequence ID" value="NZ_JASNJD010000001.1"/>
</dbReference>
<keyword evidence="10" id="KW-1185">Reference proteome</keyword>
<evidence type="ECO:0000256" key="6">
    <source>
        <dbReference type="SAM" id="MobiDB-lite"/>
    </source>
</evidence>
<dbReference type="Gene3D" id="2.30.30.50">
    <property type="match status" value="1"/>
</dbReference>
<dbReference type="GO" id="GO:0018822">
    <property type="term" value="F:nitrile hydratase activity"/>
    <property type="evidence" value="ECO:0007669"/>
    <property type="project" value="UniProtKB-EC"/>
</dbReference>
<accession>A0ABT7EUS6</accession>
<organism evidence="9 10">
    <name type="scientific">Pseudodonghicola flavimaris</name>
    <dbReference type="NCBI Taxonomy" id="3050036"/>
    <lineage>
        <taxon>Bacteria</taxon>
        <taxon>Pseudomonadati</taxon>
        <taxon>Pseudomonadota</taxon>
        <taxon>Alphaproteobacteria</taxon>
        <taxon>Rhodobacterales</taxon>
        <taxon>Paracoccaceae</taxon>
        <taxon>Pseudodonghicola</taxon>
    </lineage>
</organism>
<dbReference type="InterPro" id="IPR049054">
    <property type="entry name" value="CN_hydtase_beta-like_N"/>
</dbReference>
<evidence type="ECO:0000256" key="1">
    <source>
        <dbReference type="ARBA" id="ARBA00004042"/>
    </source>
</evidence>
<comment type="similarity">
    <text evidence="2 5">Belongs to the nitrile hydratase subunit beta family.</text>
</comment>
<dbReference type="InterPro" id="IPR042262">
    <property type="entry name" value="CN_hydtase_beta_C"/>
</dbReference>
<reference evidence="9 10" key="1">
    <citation type="submission" date="2023-05" db="EMBL/GenBank/DDBJ databases">
        <title>Pseudodonghicola sp. nov.</title>
        <authorList>
            <person name="Huang J."/>
        </authorList>
    </citation>
    <scope>NUCLEOTIDE SEQUENCE [LARGE SCALE GENOMIC DNA]</scope>
    <source>
        <strain evidence="9 10">IC7</strain>
    </source>
</reference>
<dbReference type="Pfam" id="PF21006">
    <property type="entry name" value="NHase_beta_N"/>
    <property type="match status" value="1"/>
</dbReference>
<dbReference type="NCBIfam" id="TIGR03888">
    <property type="entry name" value="nitrile_beta"/>
    <property type="match status" value="1"/>
</dbReference>
<name>A0ABT7EUS6_9RHOB</name>
<dbReference type="PIRSF" id="PIRSF001427">
    <property type="entry name" value="NHase_beta"/>
    <property type="match status" value="1"/>
</dbReference>
<feature type="region of interest" description="Disordered" evidence="6">
    <location>
        <begin position="1"/>
        <end position="21"/>
    </location>
</feature>
<evidence type="ECO:0000313" key="9">
    <source>
        <dbReference type="EMBL" id="MDK3016093.1"/>
    </source>
</evidence>
<keyword evidence="3 5" id="KW-0456">Lyase</keyword>
<dbReference type="EC" id="4.2.1.84" evidence="5"/>